<dbReference type="EMBL" id="SSSM01000005">
    <property type="protein sequence ID" value="THG29765.1"/>
    <property type="molecule type" value="Genomic_DNA"/>
</dbReference>
<evidence type="ECO:0000256" key="1">
    <source>
        <dbReference type="RuleBase" id="RU363076"/>
    </source>
</evidence>
<name>A0A4S4FKF6_9MICO</name>
<dbReference type="RefSeq" id="WP_136428093.1">
    <property type="nucleotide sequence ID" value="NZ_SSSM01000005.1"/>
</dbReference>
<evidence type="ECO:0000256" key="2">
    <source>
        <dbReference type="SAM" id="MobiDB-lite"/>
    </source>
</evidence>
<feature type="transmembrane region" description="Helical" evidence="1">
    <location>
        <begin position="218"/>
        <end position="239"/>
    </location>
</feature>
<dbReference type="GO" id="GO:0005886">
    <property type="term" value="C:plasma membrane"/>
    <property type="evidence" value="ECO:0007669"/>
    <property type="project" value="UniProtKB-SubCell"/>
</dbReference>
<comment type="caution">
    <text evidence="1">Lacks conserved residue(s) required for the propagation of feature annotation.</text>
</comment>
<accession>A0A4S4FKF6</accession>
<feature type="region of interest" description="Disordered" evidence="2">
    <location>
        <begin position="256"/>
        <end position="275"/>
    </location>
</feature>
<dbReference type="Pfam" id="PF02104">
    <property type="entry name" value="SURF1"/>
    <property type="match status" value="1"/>
</dbReference>
<dbReference type="InterPro" id="IPR002994">
    <property type="entry name" value="Surf1/Shy1"/>
</dbReference>
<evidence type="ECO:0000313" key="3">
    <source>
        <dbReference type="EMBL" id="THG29765.1"/>
    </source>
</evidence>
<reference evidence="3 4" key="1">
    <citation type="submission" date="2019-04" db="EMBL/GenBank/DDBJ databases">
        <authorList>
            <person name="Jiang L."/>
        </authorList>
    </citation>
    <scope>NUCLEOTIDE SEQUENCE [LARGE SCALE GENOMIC DNA]</scope>
    <source>
        <strain evidence="3 4">YIM 131853</strain>
    </source>
</reference>
<keyword evidence="1" id="KW-1003">Cell membrane</keyword>
<protein>
    <recommendedName>
        <fullName evidence="1">SURF1-like protein</fullName>
    </recommendedName>
</protein>
<keyword evidence="1" id="KW-1133">Transmembrane helix</keyword>
<keyword evidence="4" id="KW-1185">Reference proteome</keyword>
<proteinExistence type="inferred from homology"/>
<organism evidence="3 4">
    <name type="scientific">Naasia lichenicola</name>
    <dbReference type="NCBI Taxonomy" id="2565933"/>
    <lineage>
        <taxon>Bacteria</taxon>
        <taxon>Bacillati</taxon>
        <taxon>Actinomycetota</taxon>
        <taxon>Actinomycetes</taxon>
        <taxon>Micrococcales</taxon>
        <taxon>Microbacteriaceae</taxon>
        <taxon>Naasia</taxon>
    </lineage>
</organism>
<keyword evidence="1" id="KW-0812">Transmembrane</keyword>
<dbReference type="OrthoDB" id="3266379at2"/>
<feature type="compositionally biased region" description="Low complexity" evidence="2">
    <location>
        <begin position="256"/>
        <end position="267"/>
    </location>
</feature>
<sequence length="275" mass="29732">MTTPAPSPSMLQIMRRPRSLLMLGGFILLAVVFALFGQWQLSRAVQAGTVVERPTEQVLPLTQVADPATSVGDEAIGQLVSASGEWVRGEFQILADRLDEGRSGYWVTGHFRTDDGDSLAVGLGWTDDEKTAQSALSDADASALPTTVSGRFQQSEAPTEPTDGQVYPEDFAVAALINEWADAGPTYAGYITLTDAPDGLGLDPIYSPLLEQQVQLNFLNLFYAVEWALFAVIALYIWYRLIRDVYERERDDIAGAESAEDGASSASVGQPAARP</sequence>
<comment type="caution">
    <text evidence="3">The sequence shown here is derived from an EMBL/GenBank/DDBJ whole genome shotgun (WGS) entry which is preliminary data.</text>
</comment>
<dbReference type="Proteomes" id="UP000309133">
    <property type="component" value="Unassembled WGS sequence"/>
</dbReference>
<comment type="subcellular location">
    <subcellularLocation>
        <location evidence="1">Cell membrane</location>
        <topology evidence="1">Multi-pass membrane protein</topology>
    </subcellularLocation>
</comment>
<dbReference type="AlphaFoldDB" id="A0A4S4FKF6"/>
<keyword evidence="1" id="KW-0472">Membrane</keyword>
<evidence type="ECO:0000313" key="4">
    <source>
        <dbReference type="Proteomes" id="UP000309133"/>
    </source>
</evidence>
<gene>
    <name evidence="3" type="ORF">E6C64_13960</name>
</gene>
<comment type="similarity">
    <text evidence="1">Belongs to the SURF1 family.</text>
</comment>
<dbReference type="PROSITE" id="PS50895">
    <property type="entry name" value="SURF1"/>
    <property type="match status" value="1"/>
</dbReference>